<sequence>MSGVTQEYIFTQYKGFDFGFFATLIQFIVYAGFGYFGYRKTKTSSSSAHSDALLRVNSTLNFEDEIKFISPSTLLPISSSGSSNNNTNNNNYTMSQNTTHQYKSTFNSNYSNNTFNNFNTNISNNHTYNNNYSTQSTQSSSTLKNYLITIFNLLHFDNKLPIKYYFILGSCMVIGMGLGNQSLAYLNYPTKVLFKSSKLLITMFVGVLLLRKRYKTLDYLASIFLLLGLFSLVGANQHHSINSVKFEYFGVFLISLSLIFDSISSNYKRKY</sequence>
<evidence type="ECO:0000313" key="7">
    <source>
        <dbReference type="EMBL" id="EFC42916.1"/>
    </source>
</evidence>
<dbReference type="KEGG" id="ngr:NAEGRDRAFT_68978"/>
<feature type="transmembrane region" description="Helical" evidence="6">
    <location>
        <begin position="20"/>
        <end position="38"/>
    </location>
</feature>
<dbReference type="STRING" id="5762.D2VJB5"/>
<dbReference type="InterPro" id="IPR013657">
    <property type="entry name" value="SCL35B1-4/HUT1"/>
</dbReference>
<dbReference type="PANTHER" id="PTHR10778:SF8">
    <property type="entry name" value="ADENOSINE 3'-PHOSPHO 5'-PHOSPHOSULFATE TRANSPORTER 2"/>
    <property type="match status" value="1"/>
</dbReference>
<gene>
    <name evidence="7" type="ORF">NAEGRDRAFT_68978</name>
</gene>
<proteinExistence type="predicted"/>
<dbReference type="VEuPathDB" id="AmoebaDB:NAEGRDRAFT_68978"/>
<dbReference type="GO" id="GO:0046964">
    <property type="term" value="F:3'-phosphoadenosine 5'-phosphosulfate transmembrane transporter activity"/>
    <property type="evidence" value="ECO:0007669"/>
    <property type="project" value="TreeGrafter"/>
</dbReference>
<evidence type="ECO:0000313" key="8">
    <source>
        <dbReference type="Proteomes" id="UP000006671"/>
    </source>
</evidence>
<evidence type="ECO:0000256" key="4">
    <source>
        <dbReference type="ARBA" id="ARBA00022989"/>
    </source>
</evidence>
<dbReference type="GeneID" id="8852065"/>
<reference evidence="7 8" key="1">
    <citation type="journal article" date="2010" name="Cell">
        <title>The genome of Naegleria gruberi illuminates early eukaryotic versatility.</title>
        <authorList>
            <person name="Fritz-Laylin L.K."/>
            <person name="Prochnik S.E."/>
            <person name="Ginger M.L."/>
            <person name="Dacks J.B."/>
            <person name="Carpenter M.L."/>
            <person name="Field M.C."/>
            <person name="Kuo A."/>
            <person name="Paredez A."/>
            <person name="Chapman J."/>
            <person name="Pham J."/>
            <person name="Shu S."/>
            <person name="Neupane R."/>
            <person name="Cipriano M."/>
            <person name="Mancuso J."/>
            <person name="Tu H."/>
            <person name="Salamov A."/>
            <person name="Lindquist E."/>
            <person name="Shapiro H."/>
            <person name="Lucas S."/>
            <person name="Grigoriev I.V."/>
            <person name="Cande W.Z."/>
            <person name="Fulton C."/>
            <person name="Rokhsar D.S."/>
            <person name="Dawson S.C."/>
        </authorList>
    </citation>
    <scope>NUCLEOTIDE SEQUENCE [LARGE SCALE GENOMIC DNA]</scope>
    <source>
        <strain evidence="7 8">NEG-M</strain>
    </source>
</reference>
<dbReference type="eggNOG" id="KOG1582">
    <property type="taxonomic scope" value="Eukaryota"/>
</dbReference>
<dbReference type="EMBL" id="GG738876">
    <property type="protein sequence ID" value="EFC42916.1"/>
    <property type="molecule type" value="Genomic_DNA"/>
</dbReference>
<organism evidence="8">
    <name type="scientific">Naegleria gruberi</name>
    <name type="common">Amoeba</name>
    <dbReference type="NCBI Taxonomy" id="5762"/>
    <lineage>
        <taxon>Eukaryota</taxon>
        <taxon>Discoba</taxon>
        <taxon>Heterolobosea</taxon>
        <taxon>Tetramitia</taxon>
        <taxon>Eutetramitia</taxon>
        <taxon>Vahlkampfiidae</taxon>
        <taxon>Naegleria</taxon>
    </lineage>
</organism>
<dbReference type="Pfam" id="PF08449">
    <property type="entry name" value="UAA"/>
    <property type="match status" value="1"/>
</dbReference>
<dbReference type="GO" id="GO:0000139">
    <property type="term" value="C:Golgi membrane"/>
    <property type="evidence" value="ECO:0007669"/>
    <property type="project" value="TreeGrafter"/>
</dbReference>
<keyword evidence="8" id="KW-1185">Reference proteome</keyword>
<evidence type="ECO:0000256" key="6">
    <source>
        <dbReference type="SAM" id="Phobius"/>
    </source>
</evidence>
<feature type="transmembrane region" description="Helical" evidence="6">
    <location>
        <begin position="217"/>
        <end position="236"/>
    </location>
</feature>
<keyword evidence="2" id="KW-0813">Transport</keyword>
<evidence type="ECO:0000256" key="5">
    <source>
        <dbReference type="ARBA" id="ARBA00023136"/>
    </source>
</evidence>
<dbReference type="OrthoDB" id="438495at2759"/>
<dbReference type="PANTHER" id="PTHR10778">
    <property type="entry name" value="SOLUTE CARRIER FAMILY 35 MEMBER B"/>
    <property type="match status" value="1"/>
</dbReference>
<evidence type="ECO:0000256" key="2">
    <source>
        <dbReference type="ARBA" id="ARBA00022448"/>
    </source>
</evidence>
<evidence type="ECO:0000256" key="1">
    <source>
        <dbReference type="ARBA" id="ARBA00004141"/>
    </source>
</evidence>
<dbReference type="RefSeq" id="XP_002675660.1">
    <property type="nucleotide sequence ID" value="XM_002675614.1"/>
</dbReference>
<feature type="transmembrane region" description="Helical" evidence="6">
    <location>
        <begin position="248"/>
        <end position="267"/>
    </location>
</feature>
<comment type="subcellular location">
    <subcellularLocation>
        <location evidence="1">Membrane</location>
        <topology evidence="1">Multi-pass membrane protein</topology>
    </subcellularLocation>
</comment>
<feature type="transmembrane region" description="Helical" evidence="6">
    <location>
        <begin position="164"/>
        <end position="186"/>
    </location>
</feature>
<keyword evidence="5 6" id="KW-0472">Membrane</keyword>
<evidence type="ECO:0000256" key="3">
    <source>
        <dbReference type="ARBA" id="ARBA00022692"/>
    </source>
</evidence>
<keyword evidence="4 6" id="KW-1133">Transmembrane helix</keyword>
<dbReference type="GO" id="GO:0005789">
    <property type="term" value="C:endoplasmic reticulum membrane"/>
    <property type="evidence" value="ECO:0007669"/>
    <property type="project" value="TreeGrafter"/>
</dbReference>
<dbReference type="Proteomes" id="UP000006671">
    <property type="component" value="Unassembled WGS sequence"/>
</dbReference>
<name>D2VJB5_NAEGR</name>
<accession>D2VJB5</accession>
<protein>
    <submittedName>
        <fullName evidence="7">Predicted protein</fullName>
    </submittedName>
</protein>
<dbReference type="InParanoid" id="D2VJB5"/>
<keyword evidence="3 6" id="KW-0812">Transmembrane</keyword>
<dbReference type="AlphaFoldDB" id="D2VJB5"/>